<organism evidence="7 8">
    <name type="scientific">Bythopirellula goksoeyrii</name>
    <dbReference type="NCBI Taxonomy" id="1400387"/>
    <lineage>
        <taxon>Bacteria</taxon>
        <taxon>Pseudomonadati</taxon>
        <taxon>Planctomycetota</taxon>
        <taxon>Planctomycetia</taxon>
        <taxon>Pirellulales</taxon>
        <taxon>Lacipirellulaceae</taxon>
        <taxon>Bythopirellula</taxon>
    </lineage>
</organism>
<dbReference type="InterPro" id="IPR000917">
    <property type="entry name" value="Sulfatase_N"/>
</dbReference>
<keyword evidence="2" id="KW-0479">Metal-binding</keyword>
<evidence type="ECO:0000259" key="6">
    <source>
        <dbReference type="Pfam" id="PF00884"/>
    </source>
</evidence>
<evidence type="ECO:0000313" key="7">
    <source>
        <dbReference type="EMBL" id="QEG33101.1"/>
    </source>
</evidence>
<dbReference type="GO" id="GO:0004065">
    <property type="term" value="F:arylsulfatase activity"/>
    <property type="evidence" value="ECO:0007669"/>
    <property type="project" value="UniProtKB-EC"/>
</dbReference>
<dbReference type="Gene3D" id="3.40.720.10">
    <property type="entry name" value="Alkaline Phosphatase, subunit A"/>
    <property type="match status" value="1"/>
</dbReference>
<gene>
    <name evidence="7" type="primary">atsA_1</name>
    <name evidence="7" type="ORF">Pr1d_03620</name>
</gene>
<dbReference type="PANTHER" id="PTHR42693">
    <property type="entry name" value="ARYLSULFATASE FAMILY MEMBER"/>
    <property type="match status" value="1"/>
</dbReference>
<evidence type="ECO:0000256" key="4">
    <source>
        <dbReference type="ARBA" id="ARBA00022837"/>
    </source>
</evidence>
<dbReference type="AlphaFoldDB" id="A0A5B9QFJ7"/>
<dbReference type="KEGG" id="bgok:Pr1d_03620"/>
<evidence type="ECO:0000256" key="1">
    <source>
        <dbReference type="ARBA" id="ARBA00008779"/>
    </source>
</evidence>
<evidence type="ECO:0000313" key="8">
    <source>
        <dbReference type="Proteomes" id="UP000323917"/>
    </source>
</evidence>
<dbReference type="CDD" id="cd16025">
    <property type="entry name" value="PAS_like"/>
    <property type="match status" value="1"/>
</dbReference>
<dbReference type="Proteomes" id="UP000323917">
    <property type="component" value="Chromosome"/>
</dbReference>
<evidence type="ECO:0000256" key="3">
    <source>
        <dbReference type="ARBA" id="ARBA00022801"/>
    </source>
</evidence>
<dbReference type="InterPro" id="IPR017850">
    <property type="entry name" value="Alkaline_phosphatase_core_sf"/>
</dbReference>
<dbReference type="PANTHER" id="PTHR42693:SF53">
    <property type="entry name" value="ENDO-4-O-SULFATASE"/>
    <property type="match status" value="1"/>
</dbReference>
<dbReference type="InterPro" id="IPR024607">
    <property type="entry name" value="Sulfatase_CS"/>
</dbReference>
<evidence type="ECO:0000256" key="2">
    <source>
        <dbReference type="ARBA" id="ARBA00022723"/>
    </source>
</evidence>
<reference evidence="7 8" key="1">
    <citation type="submission" date="2019-08" db="EMBL/GenBank/DDBJ databases">
        <title>Deep-cultivation of Planctomycetes and their phenomic and genomic characterization uncovers novel biology.</title>
        <authorList>
            <person name="Wiegand S."/>
            <person name="Jogler M."/>
            <person name="Boedeker C."/>
            <person name="Pinto D."/>
            <person name="Vollmers J."/>
            <person name="Rivas-Marin E."/>
            <person name="Kohn T."/>
            <person name="Peeters S.H."/>
            <person name="Heuer A."/>
            <person name="Rast P."/>
            <person name="Oberbeckmann S."/>
            <person name="Bunk B."/>
            <person name="Jeske O."/>
            <person name="Meyerdierks A."/>
            <person name="Storesund J.E."/>
            <person name="Kallscheuer N."/>
            <person name="Luecker S."/>
            <person name="Lage O.M."/>
            <person name="Pohl T."/>
            <person name="Merkel B.J."/>
            <person name="Hornburger P."/>
            <person name="Mueller R.-W."/>
            <person name="Bruemmer F."/>
            <person name="Labrenz M."/>
            <person name="Spormann A.M."/>
            <person name="Op den Camp H."/>
            <person name="Overmann J."/>
            <person name="Amann R."/>
            <person name="Jetten M.S.M."/>
            <person name="Mascher T."/>
            <person name="Medema M.H."/>
            <person name="Devos D.P."/>
            <person name="Kaster A.-K."/>
            <person name="Ovreas L."/>
            <person name="Rohde M."/>
            <person name="Galperin M.Y."/>
            <person name="Jogler C."/>
        </authorList>
    </citation>
    <scope>NUCLEOTIDE SEQUENCE [LARGE SCALE GENOMIC DNA]</scope>
    <source>
        <strain evidence="7 8">Pr1d</strain>
    </source>
</reference>
<keyword evidence="8" id="KW-1185">Reference proteome</keyword>
<keyword evidence="5" id="KW-0732">Signal</keyword>
<dbReference type="PROSITE" id="PS00149">
    <property type="entry name" value="SULFATASE_2"/>
    <property type="match status" value="1"/>
</dbReference>
<keyword evidence="4" id="KW-0106">Calcium</keyword>
<name>A0A5B9QFJ7_9BACT</name>
<dbReference type="Gene3D" id="3.30.1120.10">
    <property type="match status" value="1"/>
</dbReference>
<dbReference type="Pfam" id="PF00884">
    <property type="entry name" value="Sulfatase"/>
    <property type="match status" value="1"/>
</dbReference>
<accession>A0A5B9QFJ7</accession>
<proteinExistence type="inferred from homology"/>
<evidence type="ECO:0000256" key="5">
    <source>
        <dbReference type="SAM" id="SignalP"/>
    </source>
</evidence>
<dbReference type="GO" id="GO:0046872">
    <property type="term" value="F:metal ion binding"/>
    <property type="evidence" value="ECO:0007669"/>
    <property type="project" value="UniProtKB-KW"/>
</dbReference>
<dbReference type="SUPFAM" id="SSF53649">
    <property type="entry name" value="Alkaline phosphatase-like"/>
    <property type="match status" value="1"/>
</dbReference>
<dbReference type="EMBL" id="CP042913">
    <property type="protein sequence ID" value="QEG33101.1"/>
    <property type="molecule type" value="Genomic_DNA"/>
</dbReference>
<sequence precursor="true">MICYLSRAYFLVSVLFATSVNAWAAKQPNFLVILADDLGYSDLGCYGSEISTPNLDALAENGLKFTQFYNCGRCWPTRASLLSGYYPQQVGRDALPGVDNNARSRGKRPSWARLLPHMLKPRGYRSYHSGKWHIDGSPMGGGFDHSYYFNDYDHYFTPTLHYLDDRQLPAKSLTDNFYATTVIADYAIEFLKQHEEQHPDQPFFEYLAFIAPHFPLQAPAEDIARYQGRYGSGWDELRKERWVKIQKLLGLPGELSSLEPEIGPPYDFPEAIEQLGAGEVNRELAWDSLTTEQQEFQAAKMEIHAAMVDRMDREIGRVIDQIREMGQLDNTVILFFSDNGGSAEIMVRGDGHDPEAMPGSQDSFLCLGPGWSSASNTPFRRHKTWVHEGGIATPLVVHWPDGIHASGELRHTPAHVIDLAPTIVGLAGGEWPSEYADEHLPPNPGRNLAAALGTDVIIPRDALWWYHEGNRALRKDNWKIVAAKGDPWELYDLGTDRAENHDLAEENPEMVKKLKAKWIEVREEFTNLLQAPNTKK</sequence>
<keyword evidence="3 7" id="KW-0378">Hydrolase</keyword>
<feature type="domain" description="Sulfatase N-terminal" evidence="6">
    <location>
        <begin position="28"/>
        <end position="428"/>
    </location>
</feature>
<comment type="similarity">
    <text evidence="1">Belongs to the sulfatase family.</text>
</comment>
<dbReference type="EC" id="3.1.6.1" evidence="7"/>
<feature type="chain" id="PRO_5022855331" evidence="5">
    <location>
        <begin position="25"/>
        <end position="536"/>
    </location>
</feature>
<dbReference type="InterPro" id="IPR050738">
    <property type="entry name" value="Sulfatase"/>
</dbReference>
<feature type="signal peptide" evidence="5">
    <location>
        <begin position="1"/>
        <end position="24"/>
    </location>
</feature>
<protein>
    <submittedName>
        <fullName evidence="7">Arylsulfatase</fullName>
        <ecNumber evidence="7">3.1.6.1</ecNumber>
    </submittedName>
</protein>